<comment type="caution">
    <text evidence="1">The sequence shown here is derived from an EMBL/GenBank/DDBJ whole genome shotgun (WGS) entry which is preliminary data.</text>
</comment>
<proteinExistence type="predicted"/>
<accession>A0A4Q7TTW3</accession>
<protein>
    <submittedName>
        <fullName evidence="1">Uncharacterized protein DUF3375</fullName>
    </submittedName>
</protein>
<dbReference type="Proteomes" id="UP000292408">
    <property type="component" value="Unassembled WGS sequence"/>
</dbReference>
<dbReference type="InterPro" id="IPR021804">
    <property type="entry name" value="DUF3375"/>
</dbReference>
<organism evidence="1 2">
    <name type="scientific">Microcella alkaliphila</name>
    <dbReference type="NCBI Taxonomy" id="279828"/>
    <lineage>
        <taxon>Bacteria</taxon>
        <taxon>Bacillati</taxon>
        <taxon>Actinomycetota</taxon>
        <taxon>Actinomycetes</taxon>
        <taxon>Micrococcales</taxon>
        <taxon>Microbacteriaceae</taxon>
        <taxon>Microcella</taxon>
    </lineage>
</organism>
<sequence>MVTPIVAMTMNLDDLDRLWQRHPAWRLMRARNAPLVLSFLGTYFVDGNRGAVPASQLISALDDYLYELHRSEPERYTGEPAAYLDDWSAAESGWLRRHYPVGSDEVHFDATPALHKAHSWVDSMRTRTFIGTESRLQTVVELLRQIMHGAETNPDARIAELERRRAAIDAELDDARNGVVRTLDETALRDRYQQVAATARELLADFREVEDNFRALDRSAREKIARWDGGKGELLAELVASRADITASDQGRTFQSFYDYLLSEDTQNEITHMLAAVQRLPQITPDQRLHTVHHDWLDAAERTQQTVRTLSEQLRRFLDDHVWVENKRIMQLVREIETAALSVREQPPHDLGLTVNTPGVPISLPLERPLYDPQPETRVDSLLAPGEDDDADLDGLIAQRYIDTARLAATIRDAVPPRASASLTDIIAQHPLRDGVAELLGYLSLEADDIMVTIDDHATSIPYSDPAGNTKIVRMQHVTVSRP</sequence>
<evidence type="ECO:0000313" key="2">
    <source>
        <dbReference type="Proteomes" id="UP000292408"/>
    </source>
</evidence>
<dbReference type="Pfam" id="PF11855">
    <property type="entry name" value="DUF3375"/>
    <property type="match status" value="1"/>
</dbReference>
<evidence type="ECO:0000313" key="1">
    <source>
        <dbReference type="EMBL" id="RZT64394.1"/>
    </source>
</evidence>
<name>A0A4Q7TTW3_9MICO</name>
<dbReference type="EMBL" id="SGXT01000011">
    <property type="protein sequence ID" value="RZT64394.1"/>
    <property type="molecule type" value="Genomic_DNA"/>
</dbReference>
<gene>
    <name evidence="1" type="ORF">EV140_0644</name>
</gene>
<keyword evidence="2" id="KW-1185">Reference proteome</keyword>
<reference evidence="1 2" key="1">
    <citation type="journal article" date="2015" name="Stand. Genomic Sci.">
        <title>Genomic Encyclopedia of Bacterial and Archaeal Type Strains, Phase III: the genomes of soil and plant-associated and newly described type strains.</title>
        <authorList>
            <person name="Whitman W.B."/>
            <person name="Woyke T."/>
            <person name="Klenk H.P."/>
            <person name="Zhou Y."/>
            <person name="Lilburn T.G."/>
            <person name="Beck B.J."/>
            <person name="De Vos P."/>
            <person name="Vandamme P."/>
            <person name="Eisen J.A."/>
            <person name="Garrity G."/>
            <person name="Hugenholtz P."/>
            <person name="Kyrpides N.C."/>
        </authorList>
    </citation>
    <scope>NUCLEOTIDE SEQUENCE [LARGE SCALE GENOMIC DNA]</scope>
    <source>
        <strain evidence="1 2">AC4r</strain>
    </source>
</reference>
<dbReference type="AlphaFoldDB" id="A0A4Q7TTW3"/>